<dbReference type="Pfam" id="PF00589">
    <property type="entry name" value="Phage_integrase"/>
    <property type="match status" value="1"/>
</dbReference>
<comment type="similarity">
    <text evidence="1">Belongs to the 'phage' integrase family.</text>
</comment>
<feature type="domain" description="Core-binding (CB)" evidence="7">
    <location>
        <begin position="97"/>
        <end position="195"/>
    </location>
</feature>
<reference evidence="8 9" key="2">
    <citation type="submission" date="2024-09" db="EMBL/GenBank/DDBJ databases">
        <title>Draft genome sequence of Candidatus Magnetaquicoccaceae bacterium FCR-1.</title>
        <authorList>
            <person name="Shimoshige H."/>
            <person name="Shimamura S."/>
            <person name="Taoka A."/>
            <person name="Kobayashi H."/>
            <person name="Maekawa T."/>
        </authorList>
    </citation>
    <scope>NUCLEOTIDE SEQUENCE [LARGE SCALE GENOMIC DNA]</scope>
    <source>
        <strain evidence="8 9">FCR-1</strain>
    </source>
</reference>
<dbReference type="InterPro" id="IPR044068">
    <property type="entry name" value="CB"/>
</dbReference>
<sequence>MAVKLIKRIVDAIQPGDKDVFLFDEDLIGFGLKITPAGRKVYLVQYRIRGIKKRVMIGVHGSPWTPDLARKEAARVLGMVTDGQDPADLKAQAKVASTVAELCALYLEEGTAHKKSSTLYVDRGRIERHIIPLLGKKKVCDVTRADCERFLNAVSDGKTATDEKTKSRGRAIVSGGPITANRALGLFGAIMTFAVNRGLRADNPVHGLRKFRENRRDRFLSQEELTRLGDALVKVESEGGNPVALAVIRALILTGCRKGEILCLQWSQVNFEQGCLLLPDSKTGTKVVVMGAPAMQLLAGLQRIQGNPFCFPGWKEGLSIVGVPKVWERVRTLAGLTDVTLHGLRHAFASVGVNAGLSLPVVGALLGHSSESMTARYGHLASDPIRQAADRISGQIAAALDGNKAEVVPIKKAL</sequence>
<protein>
    <submittedName>
        <fullName evidence="8">Tyrosine recombinase XerC</fullName>
    </submittedName>
</protein>
<keyword evidence="3 5" id="KW-0238">DNA-binding</keyword>
<dbReference type="Pfam" id="PF13356">
    <property type="entry name" value="Arm-DNA-bind_3"/>
    <property type="match status" value="1"/>
</dbReference>
<dbReference type="InterPro" id="IPR004107">
    <property type="entry name" value="Integrase_SAM-like_N"/>
</dbReference>
<dbReference type="Gene3D" id="3.30.160.390">
    <property type="entry name" value="Integrase, DNA-binding domain"/>
    <property type="match status" value="1"/>
</dbReference>
<dbReference type="RefSeq" id="WP_420906416.1">
    <property type="nucleotide sequence ID" value="NZ_BAAFGK010000005.1"/>
</dbReference>
<dbReference type="SUPFAM" id="SSF56349">
    <property type="entry name" value="DNA breaking-rejoining enzymes"/>
    <property type="match status" value="1"/>
</dbReference>
<evidence type="ECO:0000259" key="6">
    <source>
        <dbReference type="PROSITE" id="PS51898"/>
    </source>
</evidence>
<dbReference type="PROSITE" id="PS51898">
    <property type="entry name" value="TYR_RECOMBINASE"/>
    <property type="match status" value="1"/>
</dbReference>
<feature type="domain" description="Tyr recombinase" evidence="6">
    <location>
        <begin position="215"/>
        <end position="390"/>
    </location>
</feature>
<proteinExistence type="inferred from homology"/>
<dbReference type="InterPro" id="IPR038488">
    <property type="entry name" value="Integrase_DNA-bd_sf"/>
</dbReference>
<dbReference type="InterPro" id="IPR010998">
    <property type="entry name" value="Integrase_recombinase_N"/>
</dbReference>
<gene>
    <name evidence="8" type="primary">xerC_5</name>
    <name evidence="8" type="ORF">SIID45300_03047</name>
</gene>
<dbReference type="PROSITE" id="PS51900">
    <property type="entry name" value="CB"/>
    <property type="match status" value="1"/>
</dbReference>
<evidence type="ECO:0000256" key="5">
    <source>
        <dbReference type="PROSITE-ProRule" id="PRU01248"/>
    </source>
</evidence>
<evidence type="ECO:0000259" key="7">
    <source>
        <dbReference type="PROSITE" id="PS51900"/>
    </source>
</evidence>
<comment type="caution">
    <text evidence="8">The sequence shown here is derived from an EMBL/GenBank/DDBJ whole genome shotgun (WGS) entry which is preliminary data.</text>
</comment>
<organism evidence="8 9">
    <name type="scientific">Candidatus Magnetaquiglobus chichijimensis</name>
    <dbReference type="NCBI Taxonomy" id="3141448"/>
    <lineage>
        <taxon>Bacteria</taxon>
        <taxon>Pseudomonadati</taxon>
        <taxon>Pseudomonadota</taxon>
        <taxon>Magnetococcia</taxon>
        <taxon>Magnetococcales</taxon>
        <taxon>Candidatus Magnetaquicoccaceae</taxon>
        <taxon>Candidatus Magnetaquiglobus</taxon>
    </lineage>
</organism>
<dbReference type="InterPro" id="IPR013762">
    <property type="entry name" value="Integrase-like_cat_sf"/>
</dbReference>
<dbReference type="EMBL" id="BAAFGK010000005">
    <property type="protein sequence ID" value="GAB0058693.1"/>
    <property type="molecule type" value="Genomic_DNA"/>
</dbReference>
<name>A0ABQ0CCS0_9PROT</name>
<keyword evidence="2" id="KW-0229">DNA integration</keyword>
<keyword evidence="4" id="KW-0233">DNA recombination</keyword>
<dbReference type="Gene3D" id="1.10.443.10">
    <property type="entry name" value="Intergrase catalytic core"/>
    <property type="match status" value="1"/>
</dbReference>
<evidence type="ECO:0000256" key="3">
    <source>
        <dbReference type="ARBA" id="ARBA00023125"/>
    </source>
</evidence>
<evidence type="ECO:0000256" key="1">
    <source>
        <dbReference type="ARBA" id="ARBA00008857"/>
    </source>
</evidence>
<dbReference type="Proteomes" id="UP001628193">
    <property type="component" value="Unassembled WGS sequence"/>
</dbReference>
<dbReference type="PANTHER" id="PTHR30629:SF2">
    <property type="entry name" value="PROPHAGE INTEGRASE INTS-RELATED"/>
    <property type="match status" value="1"/>
</dbReference>
<dbReference type="PANTHER" id="PTHR30629">
    <property type="entry name" value="PROPHAGE INTEGRASE"/>
    <property type="match status" value="1"/>
</dbReference>
<evidence type="ECO:0000313" key="9">
    <source>
        <dbReference type="Proteomes" id="UP001628193"/>
    </source>
</evidence>
<evidence type="ECO:0000256" key="4">
    <source>
        <dbReference type="ARBA" id="ARBA00023172"/>
    </source>
</evidence>
<keyword evidence="9" id="KW-1185">Reference proteome</keyword>
<dbReference type="InterPro" id="IPR011010">
    <property type="entry name" value="DNA_brk_join_enz"/>
</dbReference>
<dbReference type="InterPro" id="IPR002104">
    <property type="entry name" value="Integrase_catalytic"/>
</dbReference>
<dbReference type="Gene3D" id="1.10.150.130">
    <property type="match status" value="1"/>
</dbReference>
<dbReference type="Pfam" id="PF14659">
    <property type="entry name" value="Phage_int_SAM_3"/>
    <property type="match status" value="1"/>
</dbReference>
<reference evidence="8 9" key="1">
    <citation type="submission" date="2024-05" db="EMBL/GenBank/DDBJ databases">
        <authorList>
            <consortium name="Candidatus Magnetaquicoccaceae bacterium FCR-1 genome sequencing consortium"/>
            <person name="Shimoshige H."/>
            <person name="Shimamura S."/>
            <person name="Taoka A."/>
            <person name="Kobayashi H."/>
            <person name="Maekawa T."/>
        </authorList>
    </citation>
    <scope>NUCLEOTIDE SEQUENCE [LARGE SCALE GENOMIC DNA]</scope>
    <source>
        <strain evidence="8 9">FCR-1</strain>
    </source>
</reference>
<accession>A0ABQ0CCS0</accession>
<evidence type="ECO:0000256" key="2">
    <source>
        <dbReference type="ARBA" id="ARBA00022908"/>
    </source>
</evidence>
<dbReference type="CDD" id="cd00796">
    <property type="entry name" value="INT_Rci_Hp1_C"/>
    <property type="match status" value="1"/>
</dbReference>
<dbReference type="InterPro" id="IPR050808">
    <property type="entry name" value="Phage_Integrase"/>
</dbReference>
<dbReference type="InterPro" id="IPR025166">
    <property type="entry name" value="Integrase_DNA_bind_dom"/>
</dbReference>
<evidence type="ECO:0000313" key="8">
    <source>
        <dbReference type="EMBL" id="GAB0058693.1"/>
    </source>
</evidence>